<keyword evidence="2" id="KW-0378">Hydrolase</keyword>
<proteinExistence type="predicted"/>
<keyword evidence="3" id="KW-1185">Reference proteome</keyword>
<reference evidence="3" key="1">
    <citation type="journal article" date="2019" name="Int. J. Syst. Evol. Microbiol.">
        <title>The Global Catalogue of Microorganisms (GCM) 10K type strain sequencing project: providing services to taxonomists for standard genome sequencing and annotation.</title>
        <authorList>
            <consortium name="The Broad Institute Genomics Platform"/>
            <consortium name="The Broad Institute Genome Sequencing Center for Infectious Disease"/>
            <person name="Wu L."/>
            <person name="Ma J."/>
        </authorList>
    </citation>
    <scope>NUCLEOTIDE SEQUENCE [LARGE SCALE GENOMIC DNA]</scope>
    <source>
        <strain evidence="3">JCM 18055</strain>
    </source>
</reference>
<comment type="caution">
    <text evidence="2">The sequence shown here is derived from an EMBL/GenBank/DDBJ whole genome shotgun (WGS) entry which is preliminary data.</text>
</comment>
<organism evidence="2 3">
    <name type="scientific">Pseudonocardia yuanmonensis</name>
    <dbReference type="NCBI Taxonomy" id="1095914"/>
    <lineage>
        <taxon>Bacteria</taxon>
        <taxon>Bacillati</taxon>
        <taxon>Actinomycetota</taxon>
        <taxon>Actinomycetes</taxon>
        <taxon>Pseudonocardiales</taxon>
        <taxon>Pseudonocardiaceae</taxon>
        <taxon>Pseudonocardia</taxon>
    </lineage>
</organism>
<dbReference type="EMBL" id="BAABIC010000005">
    <property type="protein sequence ID" value="GAA4683613.1"/>
    <property type="molecule type" value="Genomic_DNA"/>
</dbReference>
<evidence type="ECO:0000313" key="2">
    <source>
        <dbReference type="EMBL" id="GAA4683613.1"/>
    </source>
</evidence>
<accession>A0ABP8W7K3</accession>
<dbReference type="GO" id="GO:0016787">
    <property type="term" value="F:hydrolase activity"/>
    <property type="evidence" value="ECO:0007669"/>
    <property type="project" value="UniProtKB-KW"/>
</dbReference>
<dbReference type="InterPro" id="IPR000073">
    <property type="entry name" value="AB_hydrolase_1"/>
</dbReference>
<dbReference type="Proteomes" id="UP001500325">
    <property type="component" value="Unassembled WGS sequence"/>
</dbReference>
<dbReference type="Pfam" id="PF12697">
    <property type="entry name" value="Abhydrolase_6"/>
    <property type="match status" value="1"/>
</dbReference>
<dbReference type="Gene3D" id="3.40.50.1820">
    <property type="entry name" value="alpha/beta hydrolase"/>
    <property type="match status" value="1"/>
</dbReference>
<evidence type="ECO:0000259" key="1">
    <source>
        <dbReference type="Pfam" id="PF12697"/>
    </source>
</evidence>
<dbReference type="SUPFAM" id="SSF53474">
    <property type="entry name" value="alpha/beta-Hydrolases"/>
    <property type="match status" value="1"/>
</dbReference>
<dbReference type="RefSeq" id="WP_345379658.1">
    <property type="nucleotide sequence ID" value="NZ_BAABIC010000005.1"/>
</dbReference>
<dbReference type="InterPro" id="IPR029058">
    <property type="entry name" value="AB_hydrolase_fold"/>
</dbReference>
<name>A0ABP8W7K3_9PSEU</name>
<protein>
    <submittedName>
        <fullName evidence="2">Alpha/beta fold hydrolase</fullName>
    </submittedName>
</protein>
<feature type="domain" description="AB hydrolase-1" evidence="1">
    <location>
        <begin position="14"/>
        <end position="253"/>
    </location>
</feature>
<dbReference type="PANTHER" id="PTHR46438:SF11">
    <property type="entry name" value="LIPASE-RELATED"/>
    <property type="match status" value="1"/>
</dbReference>
<gene>
    <name evidence="2" type="ORF">GCM10023215_17600</name>
</gene>
<sequence length="277" mass="29958">MPDPHTREPAREPLVCLHGLGGSARAWDRVLPGLRARHDVHTVSLRGHVGGEGFPVRVHPTVPALVDGVEAALDAAGIAQAHLVGNSLGGWLAFELAARGRALSVVALSPAGGWLPDSEEVHRVWRLLVPAHDFARRADRHLDRAVRLAPARKALLRLGVEHGDRLGPAEAAAFLRDNARCRFLRPLLRSAIGYDFTVPAPDVPVRIAWSARDRLLPAPRYAERFRLLFPEAERLTLPDVGHVPMYDDPALVLRTILEVTAPGAVPGHAGDPANACP</sequence>
<evidence type="ECO:0000313" key="3">
    <source>
        <dbReference type="Proteomes" id="UP001500325"/>
    </source>
</evidence>
<dbReference type="PANTHER" id="PTHR46438">
    <property type="entry name" value="ALPHA/BETA-HYDROLASES SUPERFAMILY PROTEIN"/>
    <property type="match status" value="1"/>
</dbReference>